<protein>
    <recommendedName>
        <fullName evidence="12">ERC protein 2</fullName>
    </recommendedName>
</protein>
<keyword evidence="4" id="KW-0770">Synapse</keyword>
<feature type="compositionally biased region" description="Gly residues" evidence="9">
    <location>
        <begin position="8"/>
        <end position="19"/>
    </location>
</feature>
<evidence type="ECO:0000256" key="8">
    <source>
        <dbReference type="ARBA" id="ARBA00034106"/>
    </source>
</evidence>
<dbReference type="AlphaFoldDB" id="A0A9P0AI73"/>
<evidence type="ECO:0000256" key="3">
    <source>
        <dbReference type="ARBA" id="ARBA00022553"/>
    </source>
</evidence>
<reference evidence="10" key="1">
    <citation type="submission" date="2021-12" db="EMBL/GenBank/DDBJ databases">
        <authorList>
            <person name="King R."/>
        </authorList>
    </citation>
    <scope>NUCLEOTIDE SEQUENCE</scope>
</reference>
<sequence length="266" mass="29392">MSRDPYGGPAGGVNSGGIGTRSPRSSRRVGELPTVDRSPSRNYPSAGATGSRSSPLGRKPAEQNVGYGQMSGPGYYRDEELGSPTMMVEERGRAGASHRSRSATRAGPVSGAPMSVRYQSLERDPGLHDREFLPIREPRERSLDRGRSLERGMYLEDELYQSGRSARQSPSTHLRDSSGGYLGELTHQNNDLQRELANLKKELELTNQKLGSSMHSIKTFWSPELKKERALRKEESAKYSLITDQLKLLNSENQVSTVTQLLIPFA</sequence>
<gene>
    <name evidence="10" type="ORF">BEMITA_LOCUS10832</name>
</gene>
<evidence type="ECO:0008006" key="12">
    <source>
        <dbReference type="Google" id="ProtNLM"/>
    </source>
</evidence>
<feature type="region of interest" description="Disordered" evidence="9">
    <location>
        <begin position="159"/>
        <end position="185"/>
    </location>
</feature>
<feature type="region of interest" description="Disordered" evidence="9">
    <location>
        <begin position="1"/>
        <end position="114"/>
    </location>
</feature>
<evidence type="ECO:0000256" key="1">
    <source>
        <dbReference type="ARBA" id="ARBA00004245"/>
    </source>
</evidence>
<organism evidence="10 11">
    <name type="scientific">Bemisia tabaci</name>
    <name type="common">Sweetpotato whitefly</name>
    <name type="synonym">Aleurodes tabaci</name>
    <dbReference type="NCBI Taxonomy" id="7038"/>
    <lineage>
        <taxon>Eukaryota</taxon>
        <taxon>Metazoa</taxon>
        <taxon>Ecdysozoa</taxon>
        <taxon>Arthropoda</taxon>
        <taxon>Hexapoda</taxon>
        <taxon>Insecta</taxon>
        <taxon>Pterygota</taxon>
        <taxon>Neoptera</taxon>
        <taxon>Paraneoptera</taxon>
        <taxon>Hemiptera</taxon>
        <taxon>Sternorrhyncha</taxon>
        <taxon>Aleyrodoidea</taxon>
        <taxon>Aleyrodidae</taxon>
        <taxon>Aleyrodinae</taxon>
        <taxon>Bemisia</taxon>
    </lineage>
</organism>
<dbReference type="GO" id="GO:0048788">
    <property type="term" value="C:cytoskeleton of presynaptic active zone"/>
    <property type="evidence" value="ECO:0007669"/>
    <property type="project" value="TreeGrafter"/>
</dbReference>
<evidence type="ECO:0000256" key="5">
    <source>
        <dbReference type="ARBA" id="ARBA00023054"/>
    </source>
</evidence>
<evidence type="ECO:0000256" key="9">
    <source>
        <dbReference type="SAM" id="MobiDB-lite"/>
    </source>
</evidence>
<accession>A0A9P0AI73</accession>
<comment type="subcellular location">
    <subcellularLocation>
        <location evidence="1">Cytoplasm</location>
        <location evidence="1">Cytoskeleton</location>
    </subcellularLocation>
    <subcellularLocation>
        <location evidence="8">Presynapse</location>
    </subcellularLocation>
</comment>
<dbReference type="Proteomes" id="UP001152759">
    <property type="component" value="Chromosome 6"/>
</dbReference>
<dbReference type="GO" id="GO:0048167">
    <property type="term" value="P:regulation of synaptic plasticity"/>
    <property type="evidence" value="ECO:0007669"/>
    <property type="project" value="TreeGrafter"/>
</dbReference>
<keyword evidence="5" id="KW-0175">Coiled coil</keyword>
<dbReference type="EMBL" id="OU963867">
    <property type="protein sequence ID" value="CAH0392300.1"/>
    <property type="molecule type" value="Genomic_DNA"/>
</dbReference>
<evidence type="ECO:0000313" key="10">
    <source>
        <dbReference type="EMBL" id="CAH0392300.1"/>
    </source>
</evidence>
<dbReference type="PANTHER" id="PTHR18861">
    <property type="entry name" value="ELKS/RAB6-INTERACTING/CAST PROTEIN"/>
    <property type="match status" value="1"/>
</dbReference>
<keyword evidence="7" id="KW-0966">Cell projection</keyword>
<proteinExistence type="predicted"/>
<name>A0A9P0AI73_BEMTA</name>
<evidence type="ECO:0000256" key="7">
    <source>
        <dbReference type="ARBA" id="ARBA00023273"/>
    </source>
</evidence>
<dbReference type="GO" id="GO:0007274">
    <property type="term" value="P:neuromuscular synaptic transmission"/>
    <property type="evidence" value="ECO:0007669"/>
    <property type="project" value="TreeGrafter"/>
</dbReference>
<feature type="compositionally biased region" description="Polar residues" evidence="9">
    <location>
        <begin position="40"/>
        <end position="54"/>
    </location>
</feature>
<evidence type="ECO:0000256" key="6">
    <source>
        <dbReference type="ARBA" id="ARBA00023212"/>
    </source>
</evidence>
<evidence type="ECO:0000313" key="11">
    <source>
        <dbReference type="Proteomes" id="UP001152759"/>
    </source>
</evidence>
<dbReference type="GO" id="GO:0098882">
    <property type="term" value="F:structural constituent of presynaptic active zone"/>
    <property type="evidence" value="ECO:0007669"/>
    <property type="project" value="TreeGrafter"/>
</dbReference>
<keyword evidence="6" id="KW-0206">Cytoskeleton</keyword>
<keyword evidence="2" id="KW-0963">Cytoplasm</keyword>
<dbReference type="Pfam" id="PF10174">
    <property type="entry name" value="Cast"/>
    <property type="match status" value="1"/>
</dbReference>
<dbReference type="PANTHER" id="PTHR18861:SF0">
    <property type="entry name" value="BRUCHPILOT, ISOFORM J"/>
    <property type="match status" value="1"/>
</dbReference>
<feature type="compositionally biased region" description="Polar residues" evidence="9">
    <location>
        <begin position="162"/>
        <end position="172"/>
    </location>
</feature>
<dbReference type="InterPro" id="IPR019323">
    <property type="entry name" value="ELKS/CAST"/>
</dbReference>
<evidence type="ECO:0000256" key="2">
    <source>
        <dbReference type="ARBA" id="ARBA00022490"/>
    </source>
</evidence>
<keyword evidence="3" id="KW-0597">Phosphoprotein</keyword>
<evidence type="ECO:0000256" key="4">
    <source>
        <dbReference type="ARBA" id="ARBA00023018"/>
    </source>
</evidence>
<keyword evidence="11" id="KW-1185">Reference proteome</keyword>
<dbReference type="GO" id="GO:0030424">
    <property type="term" value="C:axon"/>
    <property type="evidence" value="ECO:0007669"/>
    <property type="project" value="UniProtKB-SubCell"/>
</dbReference>